<name>A0AA39MF78_9AGAR</name>
<dbReference type="Proteomes" id="UP001175226">
    <property type="component" value="Unassembled WGS sequence"/>
</dbReference>
<keyword evidence="2" id="KW-1185">Reference proteome</keyword>
<dbReference type="AlphaFoldDB" id="A0AA39MF78"/>
<accession>A0AA39MF78</accession>
<gene>
    <name evidence="1" type="ORF">EV421DRAFT_1742992</name>
</gene>
<sequence>MVFRSRFVTGCSDPEETIAPTTTDKPLYFLISADNGIVATDVIVNSQLQGRPSQWSTDPCHYGLSIVALHVTRKVSVLLLNTRVVQLISFTETWYLLLRHAIVIRPTWASRTGSAGSPILILMRLQVDVCMISDFVGGNQIPNCVSPTFQTASWEAISLFSTVITLYPALTKSKQARPPSMIVSDLELQVALHRVTENIYQKRVMEGERKTEIPKIETKKGWVSRLTRKTDAGHRPGKNETTAKSFKTLVFGAIRDRHLVEFRRRCGWSR</sequence>
<dbReference type="EMBL" id="JAUEPT010000111">
    <property type="protein sequence ID" value="KAK0431554.1"/>
    <property type="molecule type" value="Genomic_DNA"/>
</dbReference>
<comment type="caution">
    <text evidence="1">The sequence shown here is derived from an EMBL/GenBank/DDBJ whole genome shotgun (WGS) entry which is preliminary data.</text>
</comment>
<protein>
    <submittedName>
        <fullName evidence="1">Uncharacterized protein</fullName>
    </submittedName>
</protein>
<reference evidence="1" key="1">
    <citation type="submission" date="2023-06" db="EMBL/GenBank/DDBJ databases">
        <authorList>
            <consortium name="Lawrence Berkeley National Laboratory"/>
            <person name="Ahrendt S."/>
            <person name="Sahu N."/>
            <person name="Indic B."/>
            <person name="Wong-Bajracharya J."/>
            <person name="Merenyi Z."/>
            <person name="Ke H.-M."/>
            <person name="Monk M."/>
            <person name="Kocsube S."/>
            <person name="Drula E."/>
            <person name="Lipzen A."/>
            <person name="Balint B."/>
            <person name="Henrissat B."/>
            <person name="Andreopoulos B."/>
            <person name="Martin F.M."/>
            <person name="Harder C.B."/>
            <person name="Rigling D."/>
            <person name="Ford K.L."/>
            <person name="Foster G.D."/>
            <person name="Pangilinan J."/>
            <person name="Papanicolaou A."/>
            <person name="Barry K."/>
            <person name="LaButti K."/>
            <person name="Viragh M."/>
            <person name="Koriabine M."/>
            <person name="Yan M."/>
            <person name="Riley R."/>
            <person name="Champramary S."/>
            <person name="Plett K.L."/>
            <person name="Tsai I.J."/>
            <person name="Slot J."/>
            <person name="Sipos G."/>
            <person name="Plett J."/>
            <person name="Nagy L.G."/>
            <person name="Grigoriev I.V."/>
        </authorList>
    </citation>
    <scope>NUCLEOTIDE SEQUENCE</scope>
    <source>
        <strain evidence="1">FPL87.14</strain>
    </source>
</reference>
<organism evidence="1 2">
    <name type="scientific">Armillaria borealis</name>
    <dbReference type="NCBI Taxonomy" id="47425"/>
    <lineage>
        <taxon>Eukaryota</taxon>
        <taxon>Fungi</taxon>
        <taxon>Dikarya</taxon>
        <taxon>Basidiomycota</taxon>
        <taxon>Agaricomycotina</taxon>
        <taxon>Agaricomycetes</taxon>
        <taxon>Agaricomycetidae</taxon>
        <taxon>Agaricales</taxon>
        <taxon>Marasmiineae</taxon>
        <taxon>Physalacriaceae</taxon>
        <taxon>Armillaria</taxon>
    </lineage>
</organism>
<evidence type="ECO:0000313" key="2">
    <source>
        <dbReference type="Proteomes" id="UP001175226"/>
    </source>
</evidence>
<evidence type="ECO:0000313" key="1">
    <source>
        <dbReference type="EMBL" id="KAK0431554.1"/>
    </source>
</evidence>
<proteinExistence type="predicted"/>